<dbReference type="Proteomes" id="UP000053424">
    <property type="component" value="Unassembled WGS sequence"/>
</dbReference>
<dbReference type="AlphaFoldDB" id="A0A0C3CWL4"/>
<organism evidence="2 3">
    <name type="scientific">Hebeloma cylindrosporum</name>
    <dbReference type="NCBI Taxonomy" id="76867"/>
    <lineage>
        <taxon>Eukaryota</taxon>
        <taxon>Fungi</taxon>
        <taxon>Dikarya</taxon>
        <taxon>Basidiomycota</taxon>
        <taxon>Agaricomycotina</taxon>
        <taxon>Agaricomycetes</taxon>
        <taxon>Agaricomycetidae</taxon>
        <taxon>Agaricales</taxon>
        <taxon>Agaricineae</taxon>
        <taxon>Hymenogastraceae</taxon>
        <taxon>Hebeloma</taxon>
    </lineage>
</organism>
<feature type="transmembrane region" description="Helical" evidence="1">
    <location>
        <begin position="82"/>
        <end position="100"/>
    </location>
</feature>
<dbReference type="EMBL" id="KN831768">
    <property type="protein sequence ID" value="KIM48534.1"/>
    <property type="molecule type" value="Genomic_DNA"/>
</dbReference>
<evidence type="ECO:0000313" key="2">
    <source>
        <dbReference type="EMBL" id="KIM48534.1"/>
    </source>
</evidence>
<dbReference type="HOGENOM" id="CLU_2277834_0_0_1"/>
<keyword evidence="3" id="KW-1185">Reference proteome</keyword>
<accession>A0A0C3CWL4</accession>
<reference evidence="3" key="2">
    <citation type="submission" date="2015-01" db="EMBL/GenBank/DDBJ databases">
        <title>Evolutionary Origins and Diversification of the Mycorrhizal Mutualists.</title>
        <authorList>
            <consortium name="DOE Joint Genome Institute"/>
            <consortium name="Mycorrhizal Genomics Consortium"/>
            <person name="Kohler A."/>
            <person name="Kuo A."/>
            <person name="Nagy L.G."/>
            <person name="Floudas D."/>
            <person name="Copeland A."/>
            <person name="Barry K.W."/>
            <person name="Cichocki N."/>
            <person name="Veneault-Fourrey C."/>
            <person name="LaButti K."/>
            <person name="Lindquist E.A."/>
            <person name="Lipzen A."/>
            <person name="Lundell T."/>
            <person name="Morin E."/>
            <person name="Murat C."/>
            <person name="Riley R."/>
            <person name="Ohm R."/>
            <person name="Sun H."/>
            <person name="Tunlid A."/>
            <person name="Henrissat B."/>
            <person name="Grigoriev I.V."/>
            <person name="Hibbett D.S."/>
            <person name="Martin F."/>
        </authorList>
    </citation>
    <scope>NUCLEOTIDE SEQUENCE [LARGE SCALE GENOMIC DNA]</scope>
    <source>
        <strain evidence="3">h7</strain>
    </source>
</reference>
<evidence type="ECO:0000313" key="3">
    <source>
        <dbReference type="Proteomes" id="UP000053424"/>
    </source>
</evidence>
<keyword evidence="1" id="KW-1133">Transmembrane helix</keyword>
<reference evidence="2 3" key="1">
    <citation type="submission" date="2014-04" db="EMBL/GenBank/DDBJ databases">
        <authorList>
            <consortium name="DOE Joint Genome Institute"/>
            <person name="Kuo A."/>
            <person name="Gay G."/>
            <person name="Dore J."/>
            <person name="Kohler A."/>
            <person name="Nagy L.G."/>
            <person name="Floudas D."/>
            <person name="Copeland A."/>
            <person name="Barry K.W."/>
            <person name="Cichocki N."/>
            <person name="Veneault-Fourrey C."/>
            <person name="LaButti K."/>
            <person name="Lindquist E.A."/>
            <person name="Lipzen A."/>
            <person name="Lundell T."/>
            <person name="Morin E."/>
            <person name="Murat C."/>
            <person name="Sun H."/>
            <person name="Tunlid A."/>
            <person name="Henrissat B."/>
            <person name="Grigoriev I.V."/>
            <person name="Hibbett D.S."/>
            <person name="Martin F."/>
            <person name="Nordberg H.P."/>
            <person name="Cantor M.N."/>
            <person name="Hua S.X."/>
        </authorList>
    </citation>
    <scope>NUCLEOTIDE SEQUENCE [LARGE SCALE GENOMIC DNA]</scope>
    <source>
        <strain evidence="3">h7</strain>
    </source>
</reference>
<feature type="transmembrane region" description="Helical" evidence="1">
    <location>
        <begin position="58"/>
        <end position="76"/>
    </location>
</feature>
<keyword evidence="1" id="KW-0812">Transmembrane</keyword>
<protein>
    <submittedName>
        <fullName evidence="2">Uncharacterized protein</fullName>
    </submittedName>
</protein>
<keyword evidence="1" id="KW-0472">Membrane</keyword>
<name>A0A0C3CWL4_HEBCY</name>
<gene>
    <name evidence="2" type="ORF">M413DRAFT_437759</name>
</gene>
<evidence type="ECO:0000256" key="1">
    <source>
        <dbReference type="SAM" id="Phobius"/>
    </source>
</evidence>
<proteinExistence type="predicted"/>
<sequence length="102" mass="11158">MDNVGSRDNDNSLQLMPALPGNRITVVHFPRYIAPFMDVSSRPASVVSQTVAVRRSSWYIFPTKVSIALTVLFAAAMFDEGVVQVLAICTMFLGFLFSLGSV</sequence>